<evidence type="ECO:0000313" key="2">
    <source>
        <dbReference type="Proteomes" id="UP001059934"/>
    </source>
</evidence>
<dbReference type="PANTHER" id="PTHR13061:SF56">
    <property type="entry name" value="PROTEIN YRDA"/>
    <property type="match status" value="1"/>
</dbReference>
<dbReference type="SUPFAM" id="SSF51161">
    <property type="entry name" value="Trimeric LpxA-like enzymes"/>
    <property type="match status" value="1"/>
</dbReference>
<dbReference type="InterPro" id="IPR011004">
    <property type="entry name" value="Trimer_LpxA-like_sf"/>
</dbReference>
<accession>A0ABY5TMZ2</accession>
<gene>
    <name evidence="1" type="ORF">NYF23_01100</name>
</gene>
<dbReference type="Proteomes" id="UP001059934">
    <property type="component" value="Chromosome"/>
</dbReference>
<dbReference type="PANTHER" id="PTHR13061">
    <property type="entry name" value="DYNACTIN SUBUNIT P25"/>
    <property type="match status" value="1"/>
</dbReference>
<sequence length="188" mass="20388">MDHSFRKHLRSHRGISPRLGQRVYVDPAATVIGDVHLGDDASVWPGAVIRGDMHRIRIGARSNVQDNAVLHITHASEFNPGGWPLTIGDDVVIGHRAVLHGCTIGNRILIGNGAIVNDGAVIEDEVIVGAGCMVPPGKTLASGFVYVGNPCKPMRALSESEKNFFTYSPANYVKLKDEYLAQQLREQS</sequence>
<protein>
    <submittedName>
        <fullName evidence="1">Gamma carbonic anhydrase family protein</fullName>
    </submittedName>
</protein>
<dbReference type="EMBL" id="CP103416">
    <property type="protein sequence ID" value="UVW35217.1"/>
    <property type="molecule type" value="Genomic_DNA"/>
</dbReference>
<keyword evidence="2" id="KW-1185">Reference proteome</keyword>
<organism evidence="1 2">
    <name type="scientific">SAR92 clade bacterium H455</name>
    <dbReference type="NCBI Taxonomy" id="2974818"/>
    <lineage>
        <taxon>Bacteria</taxon>
        <taxon>Pseudomonadati</taxon>
        <taxon>Pseudomonadota</taxon>
        <taxon>Gammaproteobacteria</taxon>
        <taxon>Cellvibrionales</taxon>
        <taxon>Porticoccaceae</taxon>
        <taxon>SAR92 clade</taxon>
    </lineage>
</organism>
<dbReference type="InterPro" id="IPR047324">
    <property type="entry name" value="LbH_gamma_CA-like"/>
</dbReference>
<reference evidence="1" key="1">
    <citation type="submission" date="2022-08" db="EMBL/GenBank/DDBJ databases">
        <title>Catabolic pathway analysis in culturable SAR92 clade bacteria reveals their overlooked roles in DMSP degradation in coastal seas.</title>
        <authorList>
            <person name="He X."/>
            <person name="Zhang X."/>
            <person name="Zhang Y."/>
        </authorList>
    </citation>
    <scope>NUCLEOTIDE SEQUENCE</scope>
    <source>
        <strain evidence="1">H455</strain>
    </source>
</reference>
<evidence type="ECO:0000313" key="1">
    <source>
        <dbReference type="EMBL" id="UVW35217.1"/>
    </source>
</evidence>
<dbReference type="CDD" id="cd04645">
    <property type="entry name" value="LbH_gamma_CA_like"/>
    <property type="match status" value="1"/>
</dbReference>
<dbReference type="Pfam" id="PF00132">
    <property type="entry name" value="Hexapep"/>
    <property type="match status" value="1"/>
</dbReference>
<name>A0ABY5TMZ2_9GAMM</name>
<dbReference type="InterPro" id="IPR050484">
    <property type="entry name" value="Transf_Hexapept/Carb_Anhydrase"/>
</dbReference>
<dbReference type="InterPro" id="IPR001451">
    <property type="entry name" value="Hexapep"/>
</dbReference>
<proteinExistence type="predicted"/>
<dbReference type="Gene3D" id="2.160.10.10">
    <property type="entry name" value="Hexapeptide repeat proteins"/>
    <property type="match status" value="1"/>
</dbReference>